<sequence>MADARLEQEEEEMSVLHTVEAILRSAAEEALRVLEEPNGSSSASRPVTSLPSVATWWMRKRAASGMVRESLREQRMPTVRGRGSIDDDDEKENVPSNANPHEIDSFEPAGEPTRAKQHGVDALVQSRRRGRGSSYVMRKQCRSSISITSFSRSDWSKGDCRLIRWKSEGSPIQHVGVRLCGSSGALHVFAAAAPNVGKFVCEMPEDVAAQEGLRVEVRGADPKCTEVSTLSHTFRVVERQERRGTDRRSSGSAHLAKVWLTFPAREGWAWPTGMCYNITWKVVGVVQNVQVDILQGDEVRFNVVSSVLNIGSYPFTVPVDAQTGEDFRIRVRSSNNKAISGLSPSFAIVHRHAMFGLPRRLPTTEPVRRFRAIRALSTAQYQRRVRTAYAAPPASSPGGWSDKDWGEGGGGGGGGGGGVKQREARCRPDSPADMLVINDSPSEVHDSFYDAIASFHKDRGMEAGGQRSSERPKTMSSTSTSRWPQHTSKVSRSALLVSEMYVQNRRDLFAHQIASIRNLAVGQEEEEMAGAVAMFDRPAVGYRAMAERDRIDEQRFHILLDK</sequence>
<keyword evidence="4" id="KW-1185">Reference proteome</keyword>
<reference evidence="3" key="3">
    <citation type="submission" date="2016-03" db="UniProtKB">
        <authorList>
            <consortium name="EnsemblProtists"/>
        </authorList>
    </citation>
    <scope>IDENTIFICATION</scope>
</reference>
<feature type="compositionally biased region" description="Basic and acidic residues" evidence="1">
    <location>
        <begin position="420"/>
        <end position="430"/>
    </location>
</feature>
<feature type="region of interest" description="Disordered" evidence="1">
    <location>
        <begin position="460"/>
        <end position="486"/>
    </location>
</feature>
<dbReference type="Proteomes" id="UP000011087">
    <property type="component" value="Unassembled WGS sequence"/>
</dbReference>
<protein>
    <submittedName>
        <fullName evidence="2 3">Uncharacterized protein</fullName>
    </submittedName>
</protein>
<dbReference type="GeneID" id="17310505"/>
<evidence type="ECO:0000313" key="4">
    <source>
        <dbReference type="Proteomes" id="UP000011087"/>
    </source>
</evidence>
<dbReference type="KEGG" id="gtt:GUITHDRAFT_132726"/>
<gene>
    <name evidence="2" type="ORF">GUITHDRAFT_132726</name>
</gene>
<dbReference type="AlphaFoldDB" id="L1JZ14"/>
<dbReference type="EnsemblProtists" id="EKX53622">
    <property type="protein sequence ID" value="EKX53622"/>
    <property type="gene ID" value="GUITHDRAFT_132726"/>
</dbReference>
<evidence type="ECO:0000313" key="3">
    <source>
        <dbReference type="EnsemblProtists" id="EKX53622"/>
    </source>
</evidence>
<feature type="region of interest" description="Disordered" evidence="1">
    <location>
        <begin position="72"/>
        <end position="120"/>
    </location>
</feature>
<dbReference type="RefSeq" id="XP_005840602.1">
    <property type="nucleotide sequence ID" value="XM_005840545.1"/>
</dbReference>
<dbReference type="PaxDb" id="55529-EKX53622"/>
<feature type="compositionally biased region" description="Polar residues" evidence="1">
    <location>
        <begin position="474"/>
        <end position="486"/>
    </location>
</feature>
<accession>L1JZ14</accession>
<feature type="region of interest" description="Disordered" evidence="1">
    <location>
        <begin position="388"/>
        <end position="433"/>
    </location>
</feature>
<evidence type="ECO:0000256" key="1">
    <source>
        <dbReference type="SAM" id="MobiDB-lite"/>
    </source>
</evidence>
<reference evidence="2 4" key="1">
    <citation type="journal article" date="2012" name="Nature">
        <title>Algal genomes reveal evolutionary mosaicism and the fate of nucleomorphs.</title>
        <authorList>
            <consortium name="DOE Joint Genome Institute"/>
            <person name="Curtis B.A."/>
            <person name="Tanifuji G."/>
            <person name="Burki F."/>
            <person name="Gruber A."/>
            <person name="Irimia M."/>
            <person name="Maruyama S."/>
            <person name="Arias M.C."/>
            <person name="Ball S.G."/>
            <person name="Gile G.H."/>
            <person name="Hirakawa Y."/>
            <person name="Hopkins J.F."/>
            <person name="Kuo A."/>
            <person name="Rensing S.A."/>
            <person name="Schmutz J."/>
            <person name="Symeonidi A."/>
            <person name="Elias M."/>
            <person name="Eveleigh R.J."/>
            <person name="Herman E.K."/>
            <person name="Klute M.J."/>
            <person name="Nakayama T."/>
            <person name="Obornik M."/>
            <person name="Reyes-Prieto A."/>
            <person name="Armbrust E.V."/>
            <person name="Aves S.J."/>
            <person name="Beiko R.G."/>
            <person name="Coutinho P."/>
            <person name="Dacks J.B."/>
            <person name="Durnford D.G."/>
            <person name="Fast N.M."/>
            <person name="Green B.R."/>
            <person name="Grisdale C.J."/>
            <person name="Hempel F."/>
            <person name="Henrissat B."/>
            <person name="Hoppner M.P."/>
            <person name="Ishida K."/>
            <person name="Kim E."/>
            <person name="Koreny L."/>
            <person name="Kroth P.G."/>
            <person name="Liu Y."/>
            <person name="Malik S.B."/>
            <person name="Maier U.G."/>
            <person name="McRose D."/>
            <person name="Mock T."/>
            <person name="Neilson J.A."/>
            <person name="Onodera N.T."/>
            <person name="Poole A.M."/>
            <person name="Pritham E.J."/>
            <person name="Richards T.A."/>
            <person name="Rocap G."/>
            <person name="Roy S.W."/>
            <person name="Sarai C."/>
            <person name="Schaack S."/>
            <person name="Shirato S."/>
            <person name="Slamovits C.H."/>
            <person name="Spencer D.F."/>
            <person name="Suzuki S."/>
            <person name="Worden A.Z."/>
            <person name="Zauner S."/>
            <person name="Barry K."/>
            <person name="Bell C."/>
            <person name="Bharti A.K."/>
            <person name="Crow J.A."/>
            <person name="Grimwood J."/>
            <person name="Kramer R."/>
            <person name="Lindquist E."/>
            <person name="Lucas S."/>
            <person name="Salamov A."/>
            <person name="McFadden G.I."/>
            <person name="Lane C.E."/>
            <person name="Keeling P.J."/>
            <person name="Gray M.W."/>
            <person name="Grigoriev I.V."/>
            <person name="Archibald J.M."/>
        </authorList>
    </citation>
    <scope>NUCLEOTIDE SEQUENCE</scope>
    <source>
        <strain evidence="2 4">CCMP2712</strain>
    </source>
</reference>
<organism evidence="2">
    <name type="scientific">Guillardia theta (strain CCMP2712)</name>
    <name type="common">Cryptophyte</name>
    <dbReference type="NCBI Taxonomy" id="905079"/>
    <lineage>
        <taxon>Eukaryota</taxon>
        <taxon>Cryptophyceae</taxon>
        <taxon>Pyrenomonadales</taxon>
        <taxon>Geminigeraceae</taxon>
        <taxon>Guillardia</taxon>
    </lineage>
</organism>
<dbReference type="HOGENOM" id="CLU_485267_0_0_1"/>
<name>L1JZ14_GUITC</name>
<evidence type="ECO:0000313" key="2">
    <source>
        <dbReference type="EMBL" id="EKX53622.1"/>
    </source>
</evidence>
<reference evidence="4" key="2">
    <citation type="submission" date="2012-11" db="EMBL/GenBank/DDBJ databases">
        <authorList>
            <person name="Kuo A."/>
            <person name="Curtis B.A."/>
            <person name="Tanifuji G."/>
            <person name="Burki F."/>
            <person name="Gruber A."/>
            <person name="Irimia M."/>
            <person name="Maruyama S."/>
            <person name="Arias M.C."/>
            <person name="Ball S.G."/>
            <person name="Gile G.H."/>
            <person name="Hirakawa Y."/>
            <person name="Hopkins J.F."/>
            <person name="Rensing S.A."/>
            <person name="Schmutz J."/>
            <person name="Symeonidi A."/>
            <person name="Elias M."/>
            <person name="Eveleigh R.J."/>
            <person name="Herman E.K."/>
            <person name="Klute M.J."/>
            <person name="Nakayama T."/>
            <person name="Obornik M."/>
            <person name="Reyes-Prieto A."/>
            <person name="Armbrust E.V."/>
            <person name="Aves S.J."/>
            <person name="Beiko R.G."/>
            <person name="Coutinho P."/>
            <person name="Dacks J.B."/>
            <person name="Durnford D.G."/>
            <person name="Fast N.M."/>
            <person name="Green B.R."/>
            <person name="Grisdale C."/>
            <person name="Hempe F."/>
            <person name="Henrissat B."/>
            <person name="Hoppner M.P."/>
            <person name="Ishida K.-I."/>
            <person name="Kim E."/>
            <person name="Koreny L."/>
            <person name="Kroth P.G."/>
            <person name="Liu Y."/>
            <person name="Malik S.-B."/>
            <person name="Maier U.G."/>
            <person name="McRose D."/>
            <person name="Mock T."/>
            <person name="Neilson J.A."/>
            <person name="Onodera N.T."/>
            <person name="Poole A.M."/>
            <person name="Pritham E.J."/>
            <person name="Richards T.A."/>
            <person name="Rocap G."/>
            <person name="Roy S.W."/>
            <person name="Sarai C."/>
            <person name="Schaack S."/>
            <person name="Shirato S."/>
            <person name="Slamovits C.H."/>
            <person name="Spencer D.F."/>
            <person name="Suzuki S."/>
            <person name="Worden A.Z."/>
            <person name="Zauner S."/>
            <person name="Barry K."/>
            <person name="Bell C."/>
            <person name="Bharti A.K."/>
            <person name="Crow J.A."/>
            <person name="Grimwood J."/>
            <person name="Kramer R."/>
            <person name="Lindquist E."/>
            <person name="Lucas S."/>
            <person name="Salamov A."/>
            <person name="McFadden G.I."/>
            <person name="Lane C.E."/>
            <person name="Keeling P.J."/>
            <person name="Gray M.W."/>
            <person name="Grigoriev I.V."/>
            <person name="Archibald J.M."/>
        </authorList>
    </citation>
    <scope>NUCLEOTIDE SEQUENCE</scope>
    <source>
        <strain evidence="4">CCMP2712</strain>
    </source>
</reference>
<feature type="compositionally biased region" description="Low complexity" evidence="1">
    <location>
        <begin position="390"/>
        <end position="399"/>
    </location>
</feature>
<proteinExistence type="predicted"/>
<feature type="compositionally biased region" description="Gly residues" evidence="1">
    <location>
        <begin position="407"/>
        <end position="419"/>
    </location>
</feature>
<dbReference type="EMBL" id="JH992969">
    <property type="protein sequence ID" value="EKX53622.1"/>
    <property type="molecule type" value="Genomic_DNA"/>
</dbReference>